<evidence type="ECO:0000313" key="1">
    <source>
        <dbReference type="EMBL" id="OHE91995.1"/>
    </source>
</evidence>
<protein>
    <submittedName>
        <fullName evidence="1">Uncharacterized protein</fullName>
    </submittedName>
</protein>
<evidence type="ECO:0000313" key="2">
    <source>
        <dbReference type="Proteomes" id="UP000176998"/>
    </source>
</evidence>
<keyword evidence="2" id="KW-1185">Reference proteome</keyword>
<sequence>WERLLRKSQSPGQFYPSTRRTLKFQFSRVQSRTPPLVATHQRTPIRAQYPIDELQISSPSRSSLRSTTTYLGLVSISSYCPLLKTAYLNGPAIDQK</sequence>
<name>A0A1G4AS92_9PEZI</name>
<dbReference type="GeneID" id="34565815"/>
<feature type="non-terminal residue" evidence="1">
    <location>
        <position position="1"/>
    </location>
</feature>
<dbReference type="Proteomes" id="UP000176998">
    <property type="component" value="Unassembled WGS sequence"/>
</dbReference>
<reference evidence="1 2" key="1">
    <citation type="submission" date="2016-09" db="EMBL/GenBank/DDBJ databases">
        <authorList>
            <person name="Capua I."/>
            <person name="De Benedictis P."/>
            <person name="Joannis T."/>
            <person name="Lombin L.H."/>
            <person name="Cattoli G."/>
        </authorList>
    </citation>
    <scope>NUCLEOTIDE SEQUENCE [LARGE SCALE GENOMIC DNA]</scope>
    <source>
        <strain evidence="1 2">IMI 309357</strain>
    </source>
</reference>
<dbReference type="EMBL" id="MJBS01000162">
    <property type="protein sequence ID" value="OHE91995.1"/>
    <property type="molecule type" value="Genomic_DNA"/>
</dbReference>
<dbReference type="OrthoDB" id="10552516at2759"/>
<organism evidence="1 2">
    <name type="scientific">Colletotrichum orchidophilum</name>
    <dbReference type="NCBI Taxonomy" id="1209926"/>
    <lineage>
        <taxon>Eukaryota</taxon>
        <taxon>Fungi</taxon>
        <taxon>Dikarya</taxon>
        <taxon>Ascomycota</taxon>
        <taxon>Pezizomycotina</taxon>
        <taxon>Sordariomycetes</taxon>
        <taxon>Hypocreomycetidae</taxon>
        <taxon>Glomerellales</taxon>
        <taxon>Glomerellaceae</taxon>
        <taxon>Colletotrichum</taxon>
    </lineage>
</organism>
<dbReference type="AlphaFoldDB" id="A0A1G4AS92"/>
<comment type="caution">
    <text evidence="1">The sequence shown here is derived from an EMBL/GenBank/DDBJ whole genome shotgun (WGS) entry which is preliminary data.</text>
</comment>
<gene>
    <name evidence="1" type="ORF">CORC01_12686</name>
</gene>
<dbReference type="RefSeq" id="XP_022469167.1">
    <property type="nucleotide sequence ID" value="XM_022624305.1"/>
</dbReference>
<accession>A0A1G4AS92</accession>
<proteinExistence type="predicted"/>